<dbReference type="AlphaFoldDB" id="A0A074X3N1"/>
<dbReference type="HOGENOM" id="CLU_553187_0_0_1"/>
<dbReference type="Gene3D" id="3.80.10.10">
    <property type="entry name" value="Ribonuclease Inhibitor"/>
    <property type="match status" value="1"/>
</dbReference>
<reference evidence="1 2" key="1">
    <citation type="journal article" date="2014" name="BMC Genomics">
        <title>Genome sequencing of four Aureobasidium pullulans varieties: biotechnological potential, stress tolerance, and description of new species.</title>
        <authorList>
            <person name="Gostin Ar C."/>
            <person name="Ohm R.A."/>
            <person name="Kogej T."/>
            <person name="Sonjak S."/>
            <person name="Turk M."/>
            <person name="Zajc J."/>
            <person name="Zalar P."/>
            <person name="Grube M."/>
            <person name="Sun H."/>
            <person name="Han J."/>
            <person name="Sharma A."/>
            <person name="Chiniquy J."/>
            <person name="Ngan C.Y."/>
            <person name="Lipzen A."/>
            <person name="Barry K."/>
            <person name="Grigoriev I.V."/>
            <person name="Gunde-Cimerman N."/>
        </authorList>
    </citation>
    <scope>NUCLEOTIDE SEQUENCE [LARGE SCALE GENOMIC DNA]</scope>
    <source>
        <strain evidence="1 2">EXF-150</strain>
    </source>
</reference>
<protein>
    <recommendedName>
        <fullName evidence="3">F-box domain-containing protein</fullName>
    </recommendedName>
</protein>
<sequence>MISHSTSDTSLSLPISEVESMDPGTELASILLQTTLQSKASEALCIPEILSDVLKLLRQDKKKALRNLASVNRIWFQEATRLLWREASSKALISVEESRRNIYAPKIRKLTVHHASCHVQLRHCNFTSLRVLCFNLGAKGVKHDVYSQYLRPTLEEVFFMALPPDEFLHGLNQHCPRLCVFAQGLQAHTDRSDLADFLTTNQSLQSVKLVSESEDNSVTLLQALSKMPYLEDLSVKGQIPESVLRQLLESSAETLDLPRFNTLSKVEITVGVPALSLLRPTFSAMTSLTLDILIEKESHELDALAHLPLESLQLHIAAGIQFSSQELLFLHNAKNLQSLSIRPKPWSPTITMPNLTISNDHFKQIFANLSALKRLLIWFSVRINDTHTALLDLGRSCPKLENLRMYCTVELASWTNIPTPLFPSLTFLWIASVNDDRLDIDPSGQISEHLAALIDKKCTQIG</sequence>
<evidence type="ECO:0008006" key="3">
    <source>
        <dbReference type="Google" id="ProtNLM"/>
    </source>
</evidence>
<gene>
    <name evidence="1" type="ORF">M438DRAFT_386374</name>
</gene>
<keyword evidence="2" id="KW-1185">Reference proteome</keyword>
<dbReference type="RefSeq" id="XP_029756205.1">
    <property type="nucleotide sequence ID" value="XM_029908989.1"/>
</dbReference>
<dbReference type="Proteomes" id="UP000030706">
    <property type="component" value="Unassembled WGS sequence"/>
</dbReference>
<accession>A0A074X3N1</accession>
<evidence type="ECO:0000313" key="2">
    <source>
        <dbReference type="Proteomes" id="UP000030706"/>
    </source>
</evidence>
<dbReference type="InterPro" id="IPR032675">
    <property type="entry name" value="LRR_dom_sf"/>
</dbReference>
<dbReference type="EMBL" id="KL585001">
    <property type="protein sequence ID" value="KEQ80018.1"/>
    <property type="molecule type" value="Genomic_DNA"/>
</dbReference>
<name>A0A074X3N1_AURPU</name>
<dbReference type="GeneID" id="40751295"/>
<proteinExistence type="predicted"/>
<evidence type="ECO:0000313" key="1">
    <source>
        <dbReference type="EMBL" id="KEQ80018.1"/>
    </source>
</evidence>
<organism evidence="1 2">
    <name type="scientific">Aureobasidium pullulans EXF-150</name>
    <dbReference type="NCBI Taxonomy" id="1043002"/>
    <lineage>
        <taxon>Eukaryota</taxon>
        <taxon>Fungi</taxon>
        <taxon>Dikarya</taxon>
        <taxon>Ascomycota</taxon>
        <taxon>Pezizomycotina</taxon>
        <taxon>Dothideomycetes</taxon>
        <taxon>Dothideomycetidae</taxon>
        <taxon>Dothideales</taxon>
        <taxon>Saccotheciaceae</taxon>
        <taxon>Aureobasidium</taxon>
    </lineage>
</organism>
<dbReference type="OrthoDB" id="2305901at2759"/>